<dbReference type="GO" id="GO:0005737">
    <property type="term" value="C:cytoplasm"/>
    <property type="evidence" value="ECO:0007669"/>
    <property type="project" value="TreeGrafter"/>
</dbReference>
<dbReference type="InterPro" id="IPR009081">
    <property type="entry name" value="PP-bd_ACP"/>
</dbReference>
<dbReference type="InterPro" id="IPR020806">
    <property type="entry name" value="PKS_PP-bd"/>
</dbReference>
<dbReference type="NCBIfam" id="TIGR01733">
    <property type="entry name" value="AA-adenyl-dom"/>
    <property type="match status" value="1"/>
</dbReference>
<evidence type="ECO:0000313" key="6">
    <source>
        <dbReference type="EMBL" id="PXX71802.1"/>
    </source>
</evidence>
<evidence type="ECO:0000256" key="1">
    <source>
        <dbReference type="ARBA" id="ARBA00004924"/>
    </source>
</evidence>
<keyword evidence="7" id="KW-1185">Reference proteome</keyword>
<dbReference type="Gene3D" id="3.40.50.12780">
    <property type="entry name" value="N-terminal domain of ligase-like"/>
    <property type="match status" value="1"/>
</dbReference>
<keyword evidence="2" id="KW-0596">Phosphopantetheine</keyword>
<dbReference type="InterPro" id="IPR025110">
    <property type="entry name" value="AMP-bd_C"/>
</dbReference>
<dbReference type="InterPro" id="IPR010071">
    <property type="entry name" value="AA_adenyl_dom"/>
</dbReference>
<evidence type="ECO:0000256" key="3">
    <source>
        <dbReference type="ARBA" id="ARBA00022553"/>
    </source>
</evidence>
<dbReference type="Gene3D" id="3.30.300.30">
    <property type="match status" value="1"/>
</dbReference>
<feature type="domain" description="Carrier" evidence="5">
    <location>
        <begin position="434"/>
        <end position="509"/>
    </location>
</feature>
<keyword evidence="4" id="KW-0436">Ligase</keyword>
<comment type="caution">
    <text evidence="6">The sequence shown here is derived from an EMBL/GenBank/DDBJ whole genome shotgun (WGS) entry which is preliminary data.</text>
</comment>
<sequence>MRAVLGVLAAGACYVPIGVDQPPWRRASMHDVAGVRLTIGEEPEESSSFSHRVTPAQCRAAAPLTRPRLVDSSSLAYIIFTSGTTGQPKGVQISHRSAVNTLEDINERWRVGPRDRCLNVSALDFDLSVYEIFGPLMAGGAVVVPGTDGARDAQTWLRLMHDSHVTVWDSVPVLLDALITAAEGGGDLGGLRLVITGGDWVGTDLPRRLHALAPDCVFVACGGGTEASIYSNYCQVDEVDPAWVSVPYGFPLGNQRYRVVDRGGRDCPDWVSGELWIGGVGVARGYRNDPQRTAERFVEYDGQRWYRTGDIGRYRPGGMLEFQGRNDFQVKLNGYRIELGEIEAAVESHEQVRRAVAAVTGSGLGRRLIAYVQADSSADVSAIAEHAATRLPEYARPARILVLPEFPLSANGKIDRKALSDLGAPPIERAPVEEPHTEVERALAEEWRRVLRTEVHSRHDRFVDLGGDSLSAMRLSTAVHKRFGRKVSLRALFRAGTVAAMAELLLTKDSSINESGDHHV</sequence>
<dbReference type="PROSITE" id="PS00012">
    <property type="entry name" value="PHOSPHOPANTETHEINE"/>
    <property type="match status" value="1"/>
</dbReference>
<dbReference type="InterPro" id="IPR042099">
    <property type="entry name" value="ANL_N_sf"/>
</dbReference>
<dbReference type="EMBL" id="QJKF01000001">
    <property type="protein sequence ID" value="PXX71802.1"/>
    <property type="molecule type" value="Genomic_DNA"/>
</dbReference>
<dbReference type="Pfam" id="PF00501">
    <property type="entry name" value="AMP-binding"/>
    <property type="match status" value="1"/>
</dbReference>
<dbReference type="PROSITE" id="PS00455">
    <property type="entry name" value="AMP_BINDING"/>
    <property type="match status" value="1"/>
</dbReference>
<dbReference type="GO" id="GO:0000036">
    <property type="term" value="F:acyl carrier activity"/>
    <property type="evidence" value="ECO:0007669"/>
    <property type="project" value="TreeGrafter"/>
</dbReference>
<dbReference type="InterPro" id="IPR000873">
    <property type="entry name" value="AMP-dep_synth/lig_dom"/>
</dbReference>
<dbReference type="GO" id="GO:0016874">
    <property type="term" value="F:ligase activity"/>
    <property type="evidence" value="ECO:0007669"/>
    <property type="project" value="UniProtKB-KW"/>
</dbReference>
<dbReference type="InterPro" id="IPR029058">
    <property type="entry name" value="AB_hydrolase_fold"/>
</dbReference>
<gene>
    <name evidence="6" type="ORF">DFR70_1011236</name>
</gene>
<dbReference type="Pfam" id="PF00550">
    <property type="entry name" value="PP-binding"/>
    <property type="match status" value="1"/>
</dbReference>
<dbReference type="Proteomes" id="UP000247569">
    <property type="component" value="Unassembled WGS sequence"/>
</dbReference>
<name>A0A318KHR9_9NOCA</name>
<dbReference type="SUPFAM" id="SSF56801">
    <property type="entry name" value="Acetyl-CoA synthetase-like"/>
    <property type="match status" value="1"/>
</dbReference>
<accession>A0A318KHR9</accession>
<dbReference type="InterPro" id="IPR045851">
    <property type="entry name" value="AMP-bd_C_sf"/>
</dbReference>
<proteinExistence type="predicted"/>
<dbReference type="PANTHER" id="PTHR45527">
    <property type="entry name" value="NONRIBOSOMAL PEPTIDE SYNTHETASE"/>
    <property type="match status" value="1"/>
</dbReference>
<dbReference type="GO" id="GO:0031177">
    <property type="term" value="F:phosphopantetheine binding"/>
    <property type="evidence" value="ECO:0007669"/>
    <property type="project" value="InterPro"/>
</dbReference>
<dbReference type="PANTHER" id="PTHR45527:SF10">
    <property type="entry name" value="PYOCHELIN SYNTHASE PCHF"/>
    <property type="match status" value="1"/>
</dbReference>
<dbReference type="GO" id="GO:0044550">
    <property type="term" value="P:secondary metabolite biosynthetic process"/>
    <property type="evidence" value="ECO:0007669"/>
    <property type="project" value="TreeGrafter"/>
</dbReference>
<dbReference type="Gene3D" id="3.40.50.1820">
    <property type="entry name" value="alpha/beta hydrolase"/>
    <property type="match status" value="1"/>
</dbReference>
<protein>
    <submittedName>
        <fullName evidence="6">Amino acid adenylation domain-containing protein</fullName>
    </submittedName>
</protein>
<dbReference type="InterPro" id="IPR020845">
    <property type="entry name" value="AMP-binding_CS"/>
</dbReference>
<evidence type="ECO:0000259" key="5">
    <source>
        <dbReference type="PROSITE" id="PS50075"/>
    </source>
</evidence>
<keyword evidence="3" id="KW-0597">Phosphoprotein</keyword>
<organism evidence="6 7">
    <name type="scientific">Nocardia tenerifensis</name>
    <dbReference type="NCBI Taxonomy" id="228006"/>
    <lineage>
        <taxon>Bacteria</taxon>
        <taxon>Bacillati</taxon>
        <taxon>Actinomycetota</taxon>
        <taxon>Actinomycetes</taxon>
        <taxon>Mycobacteriales</taxon>
        <taxon>Nocardiaceae</taxon>
        <taxon>Nocardia</taxon>
    </lineage>
</organism>
<dbReference type="InterPro" id="IPR006162">
    <property type="entry name" value="Ppantetheine_attach_site"/>
</dbReference>
<dbReference type="SUPFAM" id="SSF47336">
    <property type="entry name" value="ACP-like"/>
    <property type="match status" value="1"/>
</dbReference>
<dbReference type="InterPro" id="IPR036736">
    <property type="entry name" value="ACP-like_sf"/>
</dbReference>
<evidence type="ECO:0000256" key="4">
    <source>
        <dbReference type="ARBA" id="ARBA00022598"/>
    </source>
</evidence>
<dbReference type="AlphaFoldDB" id="A0A318KHR9"/>
<dbReference type="SMART" id="SM00823">
    <property type="entry name" value="PKS_PP"/>
    <property type="match status" value="1"/>
</dbReference>
<dbReference type="PROSITE" id="PS50075">
    <property type="entry name" value="CARRIER"/>
    <property type="match status" value="1"/>
</dbReference>
<dbReference type="OrthoDB" id="2472181at2"/>
<comment type="pathway">
    <text evidence="1">Siderophore biosynthesis.</text>
</comment>
<evidence type="ECO:0000313" key="7">
    <source>
        <dbReference type="Proteomes" id="UP000247569"/>
    </source>
</evidence>
<dbReference type="Pfam" id="PF13193">
    <property type="entry name" value="AMP-binding_C"/>
    <property type="match status" value="1"/>
</dbReference>
<reference evidence="6 7" key="1">
    <citation type="submission" date="2018-05" db="EMBL/GenBank/DDBJ databases">
        <title>Genomic Encyclopedia of Type Strains, Phase IV (KMG-IV): sequencing the most valuable type-strain genomes for metagenomic binning, comparative biology and taxonomic classification.</title>
        <authorList>
            <person name="Goeker M."/>
        </authorList>
    </citation>
    <scope>NUCLEOTIDE SEQUENCE [LARGE SCALE GENOMIC DNA]</scope>
    <source>
        <strain evidence="6 7">DSM 44704</strain>
    </source>
</reference>
<evidence type="ECO:0000256" key="2">
    <source>
        <dbReference type="ARBA" id="ARBA00022450"/>
    </source>
</evidence>
<dbReference type="GO" id="GO:0043041">
    <property type="term" value="P:amino acid activation for nonribosomal peptide biosynthetic process"/>
    <property type="evidence" value="ECO:0007669"/>
    <property type="project" value="TreeGrafter"/>
</dbReference>